<organism evidence="1 2">
    <name type="scientific">Klebsiella pneumoniae</name>
    <dbReference type="NCBI Taxonomy" id="573"/>
    <lineage>
        <taxon>Bacteria</taxon>
        <taxon>Pseudomonadati</taxon>
        <taxon>Pseudomonadota</taxon>
        <taxon>Gammaproteobacteria</taxon>
        <taxon>Enterobacterales</taxon>
        <taxon>Enterobacteriaceae</taxon>
        <taxon>Klebsiella/Raoultella group</taxon>
        <taxon>Klebsiella</taxon>
        <taxon>Klebsiella pneumoniae complex</taxon>
    </lineage>
</organism>
<evidence type="ECO:0000313" key="2">
    <source>
        <dbReference type="Proteomes" id="UP000196447"/>
    </source>
</evidence>
<accession>A0A422Z7Z2</accession>
<evidence type="ECO:0008006" key="3">
    <source>
        <dbReference type="Google" id="ProtNLM"/>
    </source>
</evidence>
<dbReference type="AlphaFoldDB" id="A0A422Z7Z2"/>
<name>A0A422Z7Z2_KLEPN</name>
<proteinExistence type="predicted"/>
<comment type="caution">
    <text evidence="1">The sequence shown here is derived from an EMBL/GenBank/DDBJ whole genome shotgun (WGS) entry which is preliminary data.</text>
</comment>
<reference evidence="1 2" key="1">
    <citation type="submission" date="2017-03" db="EMBL/GenBank/DDBJ databases">
        <authorList>
            <person name="Fouts D."/>
            <person name="Stalin M.J."/>
            <person name="Chen L."/>
            <person name="Wright M."/>
            <person name="Sutton G."/>
            <person name="Nguyen K."/>
            <person name="Vanduin D."/>
            <person name="Rojas L."/>
            <person name="Hujer A."/>
            <person name="Hujer K."/>
            <person name="Bonomo R."/>
            <person name="Kreiswirth B."/>
            <person name="Adams M."/>
        </authorList>
    </citation>
    <scope>NUCLEOTIDE SEQUENCE [LARGE SCALE GENOMIC DNA]</scope>
    <source>
        <strain evidence="1 2">39383</strain>
    </source>
</reference>
<protein>
    <recommendedName>
        <fullName evidence="3">Inner membrane protein</fullName>
    </recommendedName>
</protein>
<dbReference type="Proteomes" id="UP000196447">
    <property type="component" value="Unassembled WGS sequence"/>
</dbReference>
<evidence type="ECO:0000313" key="1">
    <source>
        <dbReference type="EMBL" id="OVF71109.1"/>
    </source>
</evidence>
<sequence>MRGVIMYLNYYLLIGFLLWLFLFIAGRVHCTNVVDHILASLFITALWPVVFIKMAYCILVSKHE</sequence>
<gene>
    <name evidence="1" type="ORF">B5L96_14055</name>
</gene>
<dbReference type="EMBL" id="NDBK01000062">
    <property type="protein sequence ID" value="OVF71109.1"/>
    <property type="molecule type" value="Genomic_DNA"/>
</dbReference>